<gene>
    <name evidence="2" type="ORF">ACFOSV_15570</name>
</gene>
<proteinExistence type="predicted"/>
<dbReference type="Proteomes" id="UP001595805">
    <property type="component" value="Unassembled WGS sequence"/>
</dbReference>
<evidence type="ECO:0000313" key="2">
    <source>
        <dbReference type="EMBL" id="MFC3881613.1"/>
    </source>
</evidence>
<dbReference type="InterPro" id="IPR000182">
    <property type="entry name" value="GNAT_dom"/>
</dbReference>
<dbReference type="Pfam" id="PF00583">
    <property type="entry name" value="Acetyltransf_1"/>
    <property type="match status" value="1"/>
</dbReference>
<keyword evidence="2" id="KW-0808">Transferase</keyword>
<accession>A0ABV8AUG8</accession>
<dbReference type="InterPro" id="IPR016181">
    <property type="entry name" value="Acyl_CoA_acyltransferase"/>
</dbReference>
<keyword evidence="2" id="KW-0012">Acyltransferase</keyword>
<dbReference type="InterPro" id="IPR050276">
    <property type="entry name" value="MshD_Acetyltransferase"/>
</dbReference>
<feature type="domain" description="N-acetyltransferase" evidence="1">
    <location>
        <begin position="8"/>
        <end position="179"/>
    </location>
</feature>
<keyword evidence="3" id="KW-1185">Reference proteome</keyword>
<dbReference type="EC" id="2.3.1.-" evidence="2"/>
<protein>
    <submittedName>
        <fullName evidence="2">GNAT family N-acetyltransferase</fullName>
        <ecNumber evidence="2">2.3.1.-</ecNumber>
    </submittedName>
</protein>
<comment type="caution">
    <text evidence="2">The sequence shown here is derived from an EMBL/GenBank/DDBJ whole genome shotgun (WGS) entry which is preliminary data.</text>
</comment>
<sequence>MITPHPDLKLQPITEKDHKKLFDLMKKIYTPAYSHFWIDQGEWYLELCYNIDNLKKELARERSHYFFIQWSNKTIGILKYDFPFSPREIEIPNAMKLHRLYLHPSTHGKGIAPKIMTYLEEIAKSNGLDTIWLEAMARQEQAKCFYKKMGYKLIHSYKLDFERFNPGFEQIQILQKKLN</sequence>
<dbReference type="PANTHER" id="PTHR43617">
    <property type="entry name" value="L-AMINO ACID N-ACETYLTRANSFERASE"/>
    <property type="match status" value="1"/>
</dbReference>
<dbReference type="GO" id="GO:0016746">
    <property type="term" value="F:acyltransferase activity"/>
    <property type="evidence" value="ECO:0007669"/>
    <property type="project" value="UniProtKB-KW"/>
</dbReference>
<reference evidence="3" key="1">
    <citation type="journal article" date="2019" name="Int. J. Syst. Evol. Microbiol.">
        <title>The Global Catalogue of Microorganisms (GCM) 10K type strain sequencing project: providing services to taxonomists for standard genome sequencing and annotation.</title>
        <authorList>
            <consortium name="The Broad Institute Genomics Platform"/>
            <consortium name="The Broad Institute Genome Sequencing Center for Infectious Disease"/>
            <person name="Wu L."/>
            <person name="Ma J."/>
        </authorList>
    </citation>
    <scope>NUCLEOTIDE SEQUENCE [LARGE SCALE GENOMIC DNA]</scope>
    <source>
        <strain evidence="3">CCUG 60523</strain>
    </source>
</reference>
<dbReference type="PANTHER" id="PTHR43617:SF22">
    <property type="entry name" value="L-AMINO ACID N-ACETYLTRANSFERASE AAAT"/>
    <property type="match status" value="1"/>
</dbReference>
<dbReference type="RefSeq" id="WP_377906960.1">
    <property type="nucleotide sequence ID" value="NZ_JBHRZS010000007.1"/>
</dbReference>
<dbReference type="SUPFAM" id="SSF55729">
    <property type="entry name" value="Acyl-CoA N-acyltransferases (Nat)"/>
    <property type="match status" value="1"/>
</dbReference>
<organism evidence="2 3">
    <name type="scientific">Algoriphagus namhaensis</name>
    <dbReference type="NCBI Taxonomy" id="915353"/>
    <lineage>
        <taxon>Bacteria</taxon>
        <taxon>Pseudomonadati</taxon>
        <taxon>Bacteroidota</taxon>
        <taxon>Cytophagia</taxon>
        <taxon>Cytophagales</taxon>
        <taxon>Cyclobacteriaceae</taxon>
        <taxon>Algoriphagus</taxon>
    </lineage>
</organism>
<dbReference type="Gene3D" id="3.40.630.30">
    <property type="match status" value="1"/>
</dbReference>
<dbReference type="EMBL" id="JBHRZS010000007">
    <property type="protein sequence ID" value="MFC3881613.1"/>
    <property type="molecule type" value="Genomic_DNA"/>
</dbReference>
<dbReference type="PROSITE" id="PS51186">
    <property type="entry name" value="GNAT"/>
    <property type="match status" value="1"/>
</dbReference>
<evidence type="ECO:0000313" key="3">
    <source>
        <dbReference type="Proteomes" id="UP001595805"/>
    </source>
</evidence>
<evidence type="ECO:0000259" key="1">
    <source>
        <dbReference type="PROSITE" id="PS51186"/>
    </source>
</evidence>
<dbReference type="CDD" id="cd04301">
    <property type="entry name" value="NAT_SF"/>
    <property type="match status" value="1"/>
</dbReference>
<name>A0ABV8AUG8_9BACT</name>